<sequence length="355" mass="36957">MAEDWAIDVRKYVPNADSKVIDAIVRYCGIALHNRDSSLVSFTEPEELRRIRENYLRKKLGLAHSDAELDDAIIGVGERMSADRTKNRVTVYYLLAEHFRKLSVFGGTDVAGGIGKASMAAGAVGVGAGAASVASAATDASATVADFGDRAHRGEDRPPPAAPVYARSAAAAPARRSGMGAWLPWLLGVAALALLAWFFLGRQATAPTAPVAEVRPVAPAVAPPVRTAPAETVAPVPVTPAPAPAPAAIVGLPANVHFALGSAAIGPDDGRLIEEAAAAIKQDNLRVGITGYTDRTGNLALNERLAQQRAEAVRDRLVASGVPASSIEMVAPVAVENGPAATPDVDARRVEIVRR</sequence>
<dbReference type="SUPFAM" id="SSF158587">
    <property type="entry name" value="Jann4075-like"/>
    <property type="match status" value="1"/>
</dbReference>
<feature type="transmembrane region" description="Helical" evidence="5">
    <location>
        <begin position="182"/>
        <end position="200"/>
    </location>
</feature>
<dbReference type="Proteomes" id="UP000530564">
    <property type="component" value="Unassembled WGS sequence"/>
</dbReference>
<dbReference type="RefSeq" id="WP_183769836.1">
    <property type="nucleotide sequence ID" value="NZ_JACIDK010000001.1"/>
</dbReference>
<dbReference type="GO" id="GO:0009279">
    <property type="term" value="C:cell outer membrane"/>
    <property type="evidence" value="ECO:0007669"/>
    <property type="project" value="UniProtKB-SubCell"/>
</dbReference>
<dbReference type="InterPro" id="IPR050330">
    <property type="entry name" value="Bact_OuterMem_StrucFunc"/>
</dbReference>
<feature type="domain" description="OmpA-like" evidence="6">
    <location>
        <begin position="245"/>
        <end position="355"/>
    </location>
</feature>
<name>A0A839ZV54_9CAUL</name>
<evidence type="ECO:0000256" key="2">
    <source>
        <dbReference type="ARBA" id="ARBA00023136"/>
    </source>
</evidence>
<dbReference type="PANTHER" id="PTHR30329">
    <property type="entry name" value="STATOR ELEMENT OF FLAGELLAR MOTOR COMPLEX"/>
    <property type="match status" value="1"/>
</dbReference>
<reference evidence="7 8" key="1">
    <citation type="submission" date="2020-08" db="EMBL/GenBank/DDBJ databases">
        <title>Genomic Encyclopedia of Type Strains, Phase IV (KMG-IV): sequencing the most valuable type-strain genomes for metagenomic binning, comparative biology and taxonomic classification.</title>
        <authorList>
            <person name="Goeker M."/>
        </authorList>
    </citation>
    <scope>NUCLEOTIDE SEQUENCE [LARGE SCALE GENOMIC DNA]</scope>
    <source>
        <strain evidence="7 8">DSM 21793</strain>
    </source>
</reference>
<organism evidence="7 8">
    <name type="scientific">Phenylobacterium haematophilum</name>
    <dbReference type="NCBI Taxonomy" id="98513"/>
    <lineage>
        <taxon>Bacteria</taxon>
        <taxon>Pseudomonadati</taxon>
        <taxon>Pseudomonadota</taxon>
        <taxon>Alphaproteobacteria</taxon>
        <taxon>Caulobacterales</taxon>
        <taxon>Caulobacteraceae</taxon>
        <taxon>Phenylobacterium</taxon>
    </lineage>
</organism>
<evidence type="ECO:0000256" key="1">
    <source>
        <dbReference type="ARBA" id="ARBA00004442"/>
    </source>
</evidence>
<proteinExistence type="predicted"/>
<evidence type="ECO:0000259" key="6">
    <source>
        <dbReference type="PROSITE" id="PS51123"/>
    </source>
</evidence>
<evidence type="ECO:0000256" key="4">
    <source>
        <dbReference type="PROSITE-ProRule" id="PRU00473"/>
    </source>
</evidence>
<comment type="subcellular location">
    <subcellularLocation>
        <location evidence="1">Cell outer membrane</location>
    </subcellularLocation>
</comment>
<dbReference type="AlphaFoldDB" id="A0A839ZV54"/>
<dbReference type="InterPro" id="IPR006664">
    <property type="entry name" value="OMP_bac"/>
</dbReference>
<dbReference type="InterPro" id="IPR021274">
    <property type="entry name" value="DUF2853"/>
</dbReference>
<evidence type="ECO:0000256" key="5">
    <source>
        <dbReference type="SAM" id="Phobius"/>
    </source>
</evidence>
<dbReference type="InterPro" id="IPR036737">
    <property type="entry name" value="OmpA-like_sf"/>
</dbReference>
<dbReference type="SUPFAM" id="SSF103088">
    <property type="entry name" value="OmpA-like"/>
    <property type="match status" value="1"/>
</dbReference>
<dbReference type="PANTHER" id="PTHR30329:SF21">
    <property type="entry name" value="LIPOPROTEIN YIAD-RELATED"/>
    <property type="match status" value="1"/>
</dbReference>
<keyword evidence="3" id="KW-0998">Cell outer membrane</keyword>
<evidence type="ECO:0000313" key="8">
    <source>
        <dbReference type="Proteomes" id="UP000530564"/>
    </source>
</evidence>
<dbReference type="PROSITE" id="PS51123">
    <property type="entry name" value="OMPA_2"/>
    <property type="match status" value="1"/>
</dbReference>
<accession>A0A839ZV54</accession>
<keyword evidence="5" id="KW-1133">Transmembrane helix</keyword>
<dbReference type="CDD" id="cd07185">
    <property type="entry name" value="OmpA_C-like"/>
    <property type="match status" value="1"/>
</dbReference>
<gene>
    <name evidence="7" type="ORF">GGQ61_000615</name>
</gene>
<dbReference type="Pfam" id="PF00691">
    <property type="entry name" value="OmpA"/>
    <property type="match status" value="1"/>
</dbReference>
<keyword evidence="5" id="KW-0812">Transmembrane</keyword>
<evidence type="ECO:0000313" key="7">
    <source>
        <dbReference type="EMBL" id="MBB3889918.1"/>
    </source>
</evidence>
<keyword evidence="8" id="KW-1185">Reference proteome</keyword>
<dbReference type="Pfam" id="PF11015">
    <property type="entry name" value="DUF2853"/>
    <property type="match status" value="1"/>
</dbReference>
<dbReference type="InterPro" id="IPR006665">
    <property type="entry name" value="OmpA-like"/>
</dbReference>
<dbReference type="EMBL" id="JACIDK010000001">
    <property type="protein sequence ID" value="MBB3889918.1"/>
    <property type="molecule type" value="Genomic_DNA"/>
</dbReference>
<keyword evidence="2 4" id="KW-0472">Membrane</keyword>
<dbReference type="Gene3D" id="3.30.1330.60">
    <property type="entry name" value="OmpA-like domain"/>
    <property type="match status" value="1"/>
</dbReference>
<comment type="caution">
    <text evidence="7">The sequence shown here is derived from an EMBL/GenBank/DDBJ whole genome shotgun (WGS) entry which is preliminary data.</text>
</comment>
<dbReference type="PRINTS" id="PR01021">
    <property type="entry name" value="OMPADOMAIN"/>
</dbReference>
<dbReference type="InterPro" id="IPR023154">
    <property type="entry name" value="Jann4075-like_sf"/>
</dbReference>
<evidence type="ECO:0000256" key="3">
    <source>
        <dbReference type="ARBA" id="ARBA00023237"/>
    </source>
</evidence>
<dbReference type="Gene3D" id="1.10.238.120">
    <property type="entry name" value="Jann4075-like"/>
    <property type="match status" value="1"/>
</dbReference>
<protein>
    <submittedName>
        <fullName evidence="7">Outer membrane protein OmpA-like peptidoglycan-associated protein</fullName>
    </submittedName>
</protein>